<dbReference type="Proteomes" id="UP000060277">
    <property type="component" value="Chromosome"/>
</dbReference>
<gene>
    <name evidence="1" type="ORF">AT302_12995</name>
</gene>
<proteinExistence type="predicted"/>
<reference evidence="2" key="1">
    <citation type="submission" date="2015-12" db="EMBL/GenBank/DDBJ databases">
        <title>Complete genome sequence of Pandoraea norimbergensis DSM 11628.</title>
        <authorList>
            <person name="Ee R."/>
            <person name="Lim Y.-L."/>
            <person name="Yong D."/>
            <person name="Yin W.-F."/>
            <person name="Chan K.-G."/>
        </authorList>
    </citation>
    <scope>NUCLEOTIDE SEQUENCE [LARGE SCALE GENOMIC DNA]</scope>
    <source>
        <strain evidence="2">DSM 11628</strain>
    </source>
</reference>
<sequence>MRLPFALAALDWITPRDVQGARHAIDLDGQRGWVCTLNDSFCVAIAIPMPAQRRLGAHATDDDTLPPRWLTRLTLVLAAQPELRRDSVCIAHGDVWWTHRFDDDETPASVEAQLRRQILACHLVAPKPEPGNPTSPASIQYIGARQASQRLRAMHRS</sequence>
<evidence type="ECO:0008006" key="3">
    <source>
        <dbReference type="Google" id="ProtNLM"/>
    </source>
</evidence>
<name>A0ABN4JI16_9BURK</name>
<accession>A0ABN4JI16</accession>
<organism evidence="1 2">
    <name type="scientific">Pandoraea norimbergensis</name>
    <dbReference type="NCBI Taxonomy" id="93219"/>
    <lineage>
        <taxon>Bacteria</taxon>
        <taxon>Pseudomonadati</taxon>
        <taxon>Pseudomonadota</taxon>
        <taxon>Betaproteobacteria</taxon>
        <taxon>Burkholderiales</taxon>
        <taxon>Burkholderiaceae</taxon>
        <taxon>Pandoraea</taxon>
    </lineage>
</organism>
<evidence type="ECO:0000313" key="1">
    <source>
        <dbReference type="EMBL" id="ALS60558.1"/>
    </source>
</evidence>
<evidence type="ECO:0000313" key="2">
    <source>
        <dbReference type="Proteomes" id="UP000060277"/>
    </source>
</evidence>
<dbReference type="EMBL" id="CP013480">
    <property type="protein sequence ID" value="ALS60558.1"/>
    <property type="molecule type" value="Genomic_DNA"/>
</dbReference>
<dbReference type="RefSeq" id="WP_058377474.1">
    <property type="nucleotide sequence ID" value="NZ_CP013480.3"/>
</dbReference>
<keyword evidence="2" id="KW-1185">Reference proteome</keyword>
<protein>
    <recommendedName>
        <fullName evidence="3">Type III secretion protein</fullName>
    </recommendedName>
</protein>